<dbReference type="InterPro" id="IPR013132">
    <property type="entry name" value="PseI/NeuA/B-like_N"/>
</dbReference>
<dbReference type="InterPro" id="IPR013785">
    <property type="entry name" value="Aldolase_TIM"/>
</dbReference>
<dbReference type="InterPro" id="IPR006190">
    <property type="entry name" value="SAF_AFP_Neu5Ac"/>
</dbReference>
<proteinExistence type="predicted"/>
<reference evidence="2 3" key="1">
    <citation type="submission" date="2021-03" db="EMBL/GenBank/DDBJ databases">
        <title>Genomic Encyclopedia of Type Strains, Phase IV (KMG-IV): sequencing the most valuable type-strain genomes for metagenomic binning, comparative biology and taxonomic classification.</title>
        <authorList>
            <person name="Goeker M."/>
        </authorList>
    </citation>
    <scope>NUCLEOTIDE SEQUENCE [LARGE SCALE GENOMIC DNA]</scope>
    <source>
        <strain evidence="2 3">DSM 26675</strain>
    </source>
</reference>
<dbReference type="RefSeq" id="WP_066397804.1">
    <property type="nucleotide sequence ID" value="NZ_JAGIKZ010000014.1"/>
</dbReference>
<accession>A0ABS4RGF8</accession>
<dbReference type="NCBIfam" id="TIGR03569">
    <property type="entry name" value="NeuB_NnaB"/>
    <property type="match status" value="1"/>
</dbReference>
<keyword evidence="2" id="KW-0808">Transferase</keyword>
<feature type="domain" description="AFP-like" evidence="1">
    <location>
        <begin position="307"/>
        <end position="359"/>
    </location>
</feature>
<dbReference type="SUPFAM" id="SSF51269">
    <property type="entry name" value="AFP III-like domain"/>
    <property type="match status" value="1"/>
</dbReference>
<dbReference type="PROSITE" id="PS50844">
    <property type="entry name" value="AFP_LIKE"/>
    <property type="match status" value="1"/>
</dbReference>
<dbReference type="InterPro" id="IPR051690">
    <property type="entry name" value="PseI-like"/>
</dbReference>
<dbReference type="Proteomes" id="UP001519293">
    <property type="component" value="Unassembled WGS sequence"/>
</dbReference>
<gene>
    <name evidence="2" type="ORF">J2Z40_002563</name>
</gene>
<keyword evidence="3" id="KW-1185">Reference proteome</keyword>
<dbReference type="EMBL" id="JAGIKZ010000014">
    <property type="protein sequence ID" value="MBP2241990.1"/>
    <property type="molecule type" value="Genomic_DNA"/>
</dbReference>
<sequence>MNKHTHIIAEAGVNHNGSLELAFALVDAAVEAGADAVKFQTFKTENLVTKKAKQAAYQVNNIGEETSQFAMLKKLELSYYEFVRLKSYCDEKNIEFLSTPFDRESVDFLVDDLGILTVKIPSGELTNAPFVHYIATKRKPIILSTGMATMEDIHEALSFMAYGLAYPDKQVEMEAIQEFYHSAEAKKWLKDYVTILQCTTEYPTPYSDINLRVMDQLKKDLQVNVGFSDHSEGIYVPIAAVALGARVIEKHFTISRLLPGPDHRASLDPDELSEMVRGIRIIEQSLGNGDKKPTMSEQRNQTAARKSLVAAMAIEVGEMFTEENVTIKRPGCGMSPSQYWTIIGKKASKSYEEDELIGE</sequence>
<dbReference type="Gene3D" id="3.90.1210.10">
    <property type="entry name" value="Antifreeze-like/N-acetylneuraminic acid synthase C-terminal domain"/>
    <property type="match status" value="1"/>
</dbReference>
<protein>
    <submittedName>
        <fullName evidence="2">N-acetylneuraminate synthase</fullName>
        <ecNumber evidence="2">2.5.1.56</ecNumber>
    </submittedName>
</protein>
<dbReference type="CDD" id="cd11615">
    <property type="entry name" value="SAF_NeuB_like"/>
    <property type="match status" value="1"/>
</dbReference>
<organism evidence="2 3">
    <name type="scientific">Cytobacillus eiseniae</name>
    <dbReference type="NCBI Taxonomy" id="762947"/>
    <lineage>
        <taxon>Bacteria</taxon>
        <taxon>Bacillati</taxon>
        <taxon>Bacillota</taxon>
        <taxon>Bacilli</taxon>
        <taxon>Bacillales</taxon>
        <taxon>Bacillaceae</taxon>
        <taxon>Cytobacillus</taxon>
    </lineage>
</organism>
<comment type="caution">
    <text evidence="2">The sequence shown here is derived from an EMBL/GenBank/DDBJ whole genome shotgun (WGS) entry which is preliminary data.</text>
</comment>
<dbReference type="EC" id="2.5.1.56" evidence="2"/>
<dbReference type="GO" id="GO:0050462">
    <property type="term" value="F:N-acetylneuraminate synthase activity"/>
    <property type="evidence" value="ECO:0007669"/>
    <property type="project" value="UniProtKB-EC"/>
</dbReference>
<dbReference type="PANTHER" id="PTHR42966">
    <property type="entry name" value="N-ACETYLNEURAMINATE SYNTHASE"/>
    <property type="match status" value="1"/>
</dbReference>
<evidence type="ECO:0000259" key="1">
    <source>
        <dbReference type="PROSITE" id="PS50844"/>
    </source>
</evidence>
<name>A0ABS4RGF8_9BACI</name>
<dbReference type="Gene3D" id="3.20.20.70">
    <property type="entry name" value="Aldolase class I"/>
    <property type="match status" value="1"/>
</dbReference>
<dbReference type="InterPro" id="IPR020007">
    <property type="entry name" value="NeuB/NeuA"/>
</dbReference>
<dbReference type="Pfam" id="PF03102">
    <property type="entry name" value="NeuB"/>
    <property type="match status" value="1"/>
</dbReference>
<evidence type="ECO:0000313" key="3">
    <source>
        <dbReference type="Proteomes" id="UP001519293"/>
    </source>
</evidence>
<dbReference type="InterPro" id="IPR057736">
    <property type="entry name" value="SAF_PseI/NeuA/NeuB"/>
</dbReference>
<dbReference type="Pfam" id="PF08666">
    <property type="entry name" value="SAF"/>
    <property type="match status" value="1"/>
</dbReference>
<dbReference type="InterPro" id="IPR036732">
    <property type="entry name" value="AFP_Neu5c_C_sf"/>
</dbReference>
<dbReference type="SUPFAM" id="SSF51569">
    <property type="entry name" value="Aldolase"/>
    <property type="match status" value="1"/>
</dbReference>
<dbReference type="InterPro" id="IPR013974">
    <property type="entry name" value="SAF"/>
</dbReference>
<dbReference type="PANTHER" id="PTHR42966:SF1">
    <property type="entry name" value="SIALIC ACID SYNTHASE"/>
    <property type="match status" value="1"/>
</dbReference>
<evidence type="ECO:0000313" key="2">
    <source>
        <dbReference type="EMBL" id="MBP2241990.1"/>
    </source>
</evidence>